<proteinExistence type="predicted"/>
<keyword evidence="1" id="KW-0812">Transmembrane</keyword>
<comment type="caution">
    <text evidence="3">The sequence shown here is derived from an EMBL/GenBank/DDBJ whole genome shotgun (WGS) entry which is preliminary data.</text>
</comment>
<feature type="transmembrane region" description="Helical" evidence="1">
    <location>
        <begin position="54"/>
        <end position="72"/>
    </location>
</feature>
<dbReference type="PROSITE" id="PS00409">
    <property type="entry name" value="PROKAR_NTER_METHYL"/>
    <property type="match status" value="1"/>
</dbReference>
<dbReference type="Gene3D" id="3.30.700.10">
    <property type="entry name" value="Glycoprotein, Type 4 Pilin"/>
    <property type="match status" value="1"/>
</dbReference>
<evidence type="ECO:0000313" key="3">
    <source>
        <dbReference type="EMBL" id="MBA2113355.1"/>
    </source>
</evidence>
<dbReference type="NCBIfam" id="TIGR04294">
    <property type="entry name" value="pre_pil_HX9DG"/>
    <property type="match status" value="1"/>
</dbReference>
<dbReference type="AlphaFoldDB" id="A0A7V8V1S4"/>
<dbReference type="SUPFAM" id="SSF54523">
    <property type="entry name" value="Pili subunits"/>
    <property type="match status" value="1"/>
</dbReference>
<dbReference type="InterPro" id="IPR011453">
    <property type="entry name" value="DUF1559"/>
</dbReference>
<protein>
    <recommendedName>
        <fullName evidence="2">DUF1559 domain-containing protein</fullName>
    </recommendedName>
</protein>
<keyword evidence="1" id="KW-1133">Transmembrane helix</keyword>
<dbReference type="InterPro" id="IPR027558">
    <property type="entry name" value="Pre_pil_HX9DG_C"/>
</dbReference>
<dbReference type="PANTHER" id="PTHR30093:SF2">
    <property type="entry name" value="TYPE II SECRETION SYSTEM PROTEIN H"/>
    <property type="match status" value="1"/>
</dbReference>
<dbReference type="InterPro" id="IPR012902">
    <property type="entry name" value="N_methyl_site"/>
</dbReference>
<name>A0A7V8V1S4_9BACT</name>
<evidence type="ECO:0000256" key="1">
    <source>
        <dbReference type="SAM" id="Phobius"/>
    </source>
</evidence>
<reference evidence="3 4" key="1">
    <citation type="submission" date="2020-05" db="EMBL/GenBank/DDBJ databases">
        <title>Bremerella alba sp. nov., a novel planctomycete isolated from the surface of the macroalga Fucus spiralis.</title>
        <authorList>
            <person name="Godinho O."/>
            <person name="Botelho R."/>
            <person name="Albuquerque L."/>
            <person name="Wiegand S."/>
            <person name="Da Costa M.S."/>
            <person name="Lobo-Da-Cunha A."/>
            <person name="Jogler C."/>
            <person name="Lage O.M."/>
        </authorList>
    </citation>
    <scope>NUCLEOTIDE SEQUENCE [LARGE SCALE GENOMIC DNA]</scope>
    <source>
        <strain evidence="3 4">FF15</strain>
    </source>
</reference>
<evidence type="ECO:0000313" key="4">
    <source>
        <dbReference type="Proteomes" id="UP000551616"/>
    </source>
</evidence>
<dbReference type="Pfam" id="PF07963">
    <property type="entry name" value="N_methyl"/>
    <property type="match status" value="1"/>
</dbReference>
<sequence length="386" mass="41129">MLAAAFVFAPAYSLSPFYMAYLMLRPIHILSDRANSRPQTSCSSRQTGFTLVELLVVIAIIGVLIALLLPAVQQAREAARRMQCSNNMKQLGLALHNYHDTFGSFVPRATGTTSGSTQNNGRLNGLIPLLPFIEQNAMFDQIAAGNGTKPPYGGNTWEAWGPWDVCPEMYRCPSDNYSGSLKNHFNYRFSLGDSMGSTLNATSVRGMFAKRDGTSFRDITDGTSNTIAMSERKVNEYNLGERSGQIRVTEGVVTGVSDLTTSPINCLAEASGRFYLDASAVKGRGGWWFADGQAERAGFMTVLPPNSPSCVEGNNGSGDSTTSLIAPTSNHPGGVLTLHADGSTHFVPETIDTGDLSLAERSSGLSPYGVWGALGSKAGGEVPSGS</sequence>
<dbReference type="PANTHER" id="PTHR30093">
    <property type="entry name" value="GENERAL SECRETION PATHWAY PROTEIN G"/>
    <property type="match status" value="1"/>
</dbReference>
<dbReference type="EMBL" id="JABRWO010000001">
    <property type="protein sequence ID" value="MBA2113355.1"/>
    <property type="molecule type" value="Genomic_DNA"/>
</dbReference>
<dbReference type="InterPro" id="IPR045584">
    <property type="entry name" value="Pilin-like"/>
</dbReference>
<keyword evidence="4" id="KW-1185">Reference proteome</keyword>
<keyword evidence="1" id="KW-0472">Membrane</keyword>
<gene>
    <name evidence="3" type="ORF">HOV93_05040</name>
</gene>
<accession>A0A7V8V1S4</accession>
<dbReference type="Proteomes" id="UP000551616">
    <property type="component" value="Unassembled WGS sequence"/>
</dbReference>
<dbReference type="Pfam" id="PF07596">
    <property type="entry name" value="SBP_bac_10"/>
    <property type="match status" value="1"/>
</dbReference>
<evidence type="ECO:0000259" key="2">
    <source>
        <dbReference type="Pfam" id="PF07596"/>
    </source>
</evidence>
<feature type="domain" description="DUF1559" evidence="2">
    <location>
        <begin position="73"/>
        <end position="353"/>
    </location>
</feature>
<dbReference type="NCBIfam" id="TIGR02532">
    <property type="entry name" value="IV_pilin_GFxxxE"/>
    <property type="match status" value="1"/>
</dbReference>
<organism evidence="3 4">
    <name type="scientific">Bremerella alba</name>
    <dbReference type="NCBI Taxonomy" id="980252"/>
    <lineage>
        <taxon>Bacteria</taxon>
        <taxon>Pseudomonadati</taxon>
        <taxon>Planctomycetota</taxon>
        <taxon>Planctomycetia</taxon>
        <taxon>Pirellulales</taxon>
        <taxon>Pirellulaceae</taxon>
        <taxon>Bremerella</taxon>
    </lineage>
</organism>